<evidence type="ECO:0000256" key="2">
    <source>
        <dbReference type="SAM" id="SignalP"/>
    </source>
</evidence>
<feature type="compositionally biased region" description="Basic and acidic residues" evidence="1">
    <location>
        <begin position="246"/>
        <end position="257"/>
    </location>
</feature>
<evidence type="ECO:0008006" key="5">
    <source>
        <dbReference type="Google" id="ProtNLM"/>
    </source>
</evidence>
<protein>
    <recommendedName>
        <fullName evidence="5">Mucin-associated surface protein (MASP)</fullName>
    </recommendedName>
</protein>
<reference evidence="3 4" key="1">
    <citation type="journal article" date="2018" name="BMC Genomics">
        <title>Genomic comparison of Trypanosoma conorhini and Trypanosoma rangeli to Trypanosoma cruzi strains of high and low virulence.</title>
        <authorList>
            <person name="Bradwell K.R."/>
            <person name="Koparde V.N."/>
            <person name="Matveyev A.V."/>
            <person name="Serrano M.G."/>
            <person name="Alves J.M."/>
            <person name="Parikh H."/>
            <person name="Huang B."/>
            <person name="Lee V."/>
            <person name="Espinosa-Alvarez O."/>
            <person name="Ortiz P.A."/>
            <person name="Costa-Martins A.G."/>
            <person name="Teixeira M.M."/>
            <person name="Buck G.A."/>
        </authorList>
    </citation>
    <scope>NUCLEOTIDE SEQUENCE [LARGE SCALE GENOMIC DNA]</scope>
    <source>
        <strain evidence="3 4">025E</strain>
    </source>
</reference>
<dbReference type="AlphaFoldDB" id="A0A3R7JT02"/>
<dbReference type="RefSeq" id="XP_029223323.1">
    <property type="nucleotide sequence ID" value="XM_029376710.1"/>
</dbReference>
<feature type="chain" id="PRO_5018760491" description="Mucin-associated surface protein (MASP)" evidence="2">
    <location>
        <begin position="24"/>
        <end position="325"/>
    </location>
</feature>
<keyword evidence="4" id="KW-1185">Reference proteome</keyword>
<feature type="compositionally biased region" description="Pro residues" evidence="1">
    <location>
        <begin position="155"/>
        <end position="169"/>
    </location>
</feature>
<dbReference type="GeneID" id="40323518"/>
<evidence type="ECO:0000313" key="3">
    <source>
        <dbReference type="EMBL" id="RNE96371.1"/>
    </source>
</evidence>
<feature type="region of interest" description="Disordered" evidence="1">
    <location>
        <begin position="70"/>
        <end position="325"/>
    </location>
</feature>
<feature type="compositionally biased region" description="Polar residues" evidence="1">
    <location>
        <begin position="117"/>
        <end position="127"/>
    </location>
</feature>
<name>A0A3R7JT02_9TRYP</name>
<evidence type="ECO:0000256" key="1">
    <source>
        <dbReference type="SAM" id="MobiDB-lite"/>
    </source>
</evidence>
<sequence>MAGRALLVCALCALCCAAGGGRAWDMDYCTEENWEFLKLLNSGKNATELLDEYCRHNATFQAAIKHKLTANGGSAGTGNPGGTGEEKAPTRSEEGPQATNEESSSPTMKQEGDVNSAGGSSEPSQDAAQGERRATGPVAPSANPGVAGILAQVPTSPPPGTPQRSPPPATVGEKGKNPATGDTPSAGRGGENKKAQAATQEGRQGGDAGTPDGNTDANSEVQAEAAQRPPTAAGVSDAAPSPDATQQREEVPQREGEPGGGDAARAAGAIAESNAATTRSGGGAAGPPGGVTRGADRDDNANPSTEETGKKDANAGLQGAPDVTA</sequence>
<dbReference type="EMBL" id="MKKU01001274">
    <property type="protein sequence ID" value="RNE96371.1"/>
    <property type="molecule type" value="Genomic_DNA"/>
</dbReference>
<feature type="compositionally biased region" description="Polar residues" evidence="1">
    <location>
        <begin position="212"/>
        <end position="221"/>
    </location>
</feature>
<feature type="compositionally biased region" description="Low complexity" evidence="1">
    <location>
        <begin position="263"/>
        <end position="279"/>
    </location>
</feature>
<feature type="compositionally biased region" description="Basic and acidic residues" evidence="1">
    <location>
        <begin position="84"/>
        <end position="94"/>
    </location>
</feature>
<keyword evidence="2" id="KW-0732">Signal</keyword>
<feature type="non-terminal residue" evidence="3">
    <location>
        <position position="325"/>
    </location>
</feature>
<comment type="caution">
    <text evidence="3">The sequence shown here is derived from an EMBL/GenBank/DDBJ whole genome shotgun (WGS) entry which is preliminary data.</text>
</comment>
<proteinExistence type="predicted"/>
<feature type="signal peptide" evidence="2">
    <location>
        <begin position="1"/>
        <end position="23"/>
    </location>
</feature>
<feature type="compositionally biased region" description="Gly residues" evidence="1">
    <location>
        <begin position="280"/>
        <end position="292"/>
    </location>
</feature>
<evidence type="ECO:0000313" key="4">
    <source>
        <dbReference type="Proteomes" id="UP000284403"/>
    </source>
</evidence>
<feature type="compositionally biased region" description="Polar residues" evidence="1">
    <location>
        <begin position="97"/>
        <end position="108"/>
    </location>
</feature>
<dbReference type="Proteomes" id="UP000284403">
    <property type="component" value="Unassembled WGS sequence"/>
</dbReference>
<accession>A0A3R7JT02</accession>
<gene>
    <name evidence="3" type="ORF">Tco025E_09907</name>
</gene>
<feature type="compositionally biased region" description="Gly residues" evidence="1">
    <location>
        <begin position="73"/>
        <end position="83"/>
    </location>
</feature>
<organism evidence="3 4">
    <name type="scientific">Trypanosoma conorhini</name>
    <dbReference type="NCBI Taxonomy" id="83891"/>
    <lineage>
        <taxon>Eukaryota</taxon>
        <taxon>Discoba</taxon>
        <taxon>Euglenozoa</taxon>
        <taxon>Kinetoplastea</taxon>
        <taxon>Metakinetoplastina</taxon>
        <taxon>Trypanosomatida</taxon>
        <taxon>Trypanosomatidae</taxon>
        <taxon>Trypanosoma</taxon>
    </lineage>
</organism>